<dbReference type="Proteomes" id="UP001165960">
    <property type="component" value="Unassembled WGS sequence"/>
</dbReference>
<reference evidence="1" key="1">
    <citation type="submission" date="2022-04" db="EMBL/GenBank/DDBJ databases">
        <title>Genome of the entomopathogenic fungus Entomophthora muscae.</title>
        <authorList>
            <person name="Elya C."/>
            <person name="Lovett B.R."/>
            <person name="Lee E."/>
            <person name="Macias A.M."/>
            <person name="Hajek A.E."/>
            <person name="De Bivort B.L."/>
            <person name="Kasson M.T."/>
            <person name="De Fine Licht H.H."/>
            <person name="Stajich J.E."/>
        </authorList>
    </citation>
    <scope>NUCLEOTIDE SEQUENCE</scope>
    <source>
        <strain evidence="1">Berkeley</strain>
    </source>
</reference>
<evidence type="ECO:0000313" key="2">
    <source>
        <dbReference type="Proteomes" id="UP001165960"/>
    </source>
</evidence>
<protein>
    <submittedName>
        <fullName evidence="1">Uncharacterized protein</fullName>
    </submittedName>
</protein>
<keyword evidence="2" id="KW-1185">Reference proteome</keyword>
<accession>A0ACC2URY8</accession>
<gene>
    <name evidence="1" type="ORF">DSO57_1012220</name>
</gene>
<name>A0ACC2URY8_9FUNG</name>
<dbReference type="EMBL" id="QTSX02000043">
    <property type="protein sequence ID" value="KAJ9089519.1"/>
    <property type="molecule type" value="Genomic_DNA"/>
</dbReference>
<sequence length="104" mass="11949">MQSLMDALIQGYKSIDDNQQDSNYTLFNTARSSEHLWFTFRSYQEASSTQLGLLLKREEIVRITDVLSYFVHPAIKHVQRLVAHQNLNLEGNCDEVNSLVSTLC</sequence>
<organism evidence="1 2">
    <name type="scientific">Entomophthora muscae</name>
    <dbReference type="NCBI Taxonomy" id="34485"/>
    <lineage>
        <taxon>Eukaryota</taxon>
        <taxon>Fungi</taxon>
        <taxon>Fungi incertae sedis</taxon>
        <taxon>Zoopagomycota</taxon>
        <taxon>Entomophthoromycotina</taxon>
        <taxon>Entomophthoromycetes</taxon>
        <taxon>Entomophthorales</taxon>
        <taxon>Entomophthoraceae</taxon>
        <taxon>Entomophthora</taxon>
    </lineage>
</organism>
<comment type="caution">
    <text evidence="1">The sequence shown here is derived from an EMBL/GenBank/DDBJ whole genome shotgun (WGS) entry which is preliminary data.</text>
</comment>
<evidence type="ECO:0000313" key="1">
    <source>
        <dbReference type="EMBL" id="KAJ9089519.1"/>
    </source>
</evidence>
<proteinExistence type="predicted"/>